<accession>A0A1N7JIG0</accession>
<keyword evidence="1" id="KW-0812">Transmembrane</keyword>
<protein>
    <submittedName>
        <fullName evidence="2">Uncharacterized protein</fullName>
    </submittedName>
</protein>
<proteinExistence type="predicted"/>
<organism evidence="2 3">
    <name type="scientific">Corynebacterium appendicis CIP 107643</name>
    <dbReference type="NCBI Taxonomy" id="1161099"/>
    <lineage>
        <taxon>Bacteria</taxon>
        <taxon>Bacillati</taxon>
        <taxon>Actinomycetota</taxon>
        <taxon>Actinomycetes</taxon>
        <taxon>Mycobacteriales</taxon>
        <taxon>Corynebacteriaceae</taxon>
        <taxon>Corynebacterium</taxon>
    </lineage>
</organism>
<keyword evidence="1" id="KW-0472">Membrane</keyword>
<keyword evidence="3" id="KW-1185">Reference proteome</keyword>
<dbReference type="InterPro" id="IPR021424">
    <property type="entry name" value="PorA"/>
</dbReference>
<feature type="transmembrane region" description="Helical" evidence="1">
    <location>
        <begin position="169"/>
        <end position="190"/>
    </location>
</feature>
<gene>
    <name evidence="2" type="ORF">SAMN05444817_10874</name>
</gene>
<dbReference type="STRING" id="1161099.SAMN05444817_10874"/>
<sequence length="192" mass="20953">MVAPPIVTAMKPLKNGVTTLTWTGGVTEEIEVAGAKKDATVTVRGPGGEYSDEISRYTAETSRGLVFLFPFKPDRRSFRFYDPAGDAQGTVDYVGPGRVDGLGTYEFHGTFDGDDYHAERTFEVERRTGTLIDATWETADGTRTLDDATRAAQLSLAHDRVRVLKILQFLAWLGGFMAVVAAAAGVVIFVRR</sequence>
<evidence type="ECO:0000256" key="1">
    <source>
        <dbReference type="SAM" id="Phobius"/>
    </source>
</evidence>
<name>A0A1N7JIG0_9CORY</name>
<evidence type="ECO:0000313" key="3">
    <source>
        <dbReference type="Proteomes" id="UP000186292"/>
    </source>
</evidence>
<dbReference type="Proteomes" id="UP000186292">
    <property type="component" value="Unassembled WGS sequence"/>
</dbReference>
<reference evidence="3" key="1">
    <citation type="submission" date="2017-01" db="EMBL/GenBank/DDBJ databases">
        <authorList>
            <person name="Varghese N."/>
            <person name="Submissions S."/>
        </authorList>
    </citation>
    <scope>NUCLEOTIDE SEQUENCE [LARGE SCALE GENOMIC DNA]</scope>
    <source>
        <strain evidence="3">DSM 44531</strain>
    </source>
</reference>
<dbReference type="Pfam" id="PF11271">
    <property type="entry name" value="PorA"/>
    <property type="match status" value="1"/>
</dbReference>
<dbReference type="AlphaFoldDB" id="A0A1N7JIG0"/>
<dbReference type="EMBL" id="FTOF01000008">
    <property type="protein sequence ID" value="SIS49098.1"/>
    <property type="molecule type" value="Genomic_DNA"/>
</dbReference>
<evidence type="ECO:0000313" key="2">
    <source>
        <dbReference type="EMBL" id="SIS49098.1"/>
    </source>
</evidence>
<keyword evidence="1" id="KW-1133">Transmembrane helix</keyword>